<protein>
    <submittedName>
        <fullName evidence="1">Uncharacterized protein</fullName>
    </submittedName>
</protein>
<dbReference type="KEGG" id="vco:VC0395_0684"/>
<organism evidence="1 2">
    <name type="scientific">Vibrio cholerae serotype O1 (strain ATCC 39541 / Classical Ogawa 395 / O395)</name>
    <dbReference type="NCBI Taxonomy" id="345073"/>
    <lineage>
        <taxon>Bacteria</taxon>
        <taxon>Pseudomonadati</taxon>
        <taxon>Pseudomonadota</taxon>
        <taxon>Gammaproteobacteria</taxon>
        <taxon>Vibrionales</taxon>
        <taxon>Vibrionaceae</taxon>
        <taxon>Vibrio</taxon>
    </lineage>
</organism>
<evidence type="ECO:0000313" key="1">
    <source>
        <dbReference type="EMBL" id="ABQ18475.1"/>
    </source>
</evidence>
<proteinExistence type="predicted"/>
<accession>A0A0H3ACU6</accession>
<sequence>MMINTVCNIYDTFNVRLSEYVRDLIREYLSIFQRDRALNLACTHDLVIAKPKD</sequence>
<reference evidence="1 2" key="1">
    <citation type="submission" date="2007-03" db="EMBL/GenBank/DDBJ databases">
        <authorList>
            <person name="Heidelberg J."/>
        </authorList>
    </citation>
    <scope>NUCLEOTIDE SEQUENCE [LARGE SCALE GENOMIC DNA]</scope>
    <source>
        <strain evidence="2">ATCC 39541 / Classical Ogawa 395 / O395</strain>
    </source>
</reference>
<dbReference type="Proteomes" id="UP000000249">
    <property type="component" value="Chromosome 2"/>
</dbReference>
<gene>
    <name evidence="1" type="ordered locus">VC0395_0684</name>
</gene>
<name>A0A0H3ACU6_VIBC3</name>
<dbReference type="PATRIC" id="fig|345073.21.peg.3308"/>
<evidence type="ECO:0000313" key="2">
    <source>
        <dbReference type="Proteomes" id="UP000000249"/>
    </source>
</evidence>
<dbReference type="KEGG" id="vcr:VC395_A0567"/>
<dbReference type="EMBL" id="CP000626">
    <property type="protein sequence ID" value="ABQ18475.1"/>
    <property type="molecule type" value="Genomic_DNA"/>
</dbReference>
<dbReference type="AlphaFoldDB" id="A0A0H3ACU6"/>